<name>A0AAQ3NSL8_VIGMU</name>
<evidence type="ECO:0000256" key="9">
    <source>
        <dbReference type="PIRNR" id="PIRNR000108"/>
    </source>
</evidence>
<protein>
    <recommendedName>
        <fullName evidence="9">Isocitrate dehydrogenase [NADP]</fullName>
        <ecNumber evidence="9">1.1.1.42</ecNumber>
    </recommendedName>
</protein>
<dbReference type="PIRSF" id="PIRSF000108">
    <property type="entry name" value="IDH_NADP"/>
    <property type="match status" value="1"/>
</dbReference>
<dbReference type="PROSITE" id="PS00470">
    <property type="entry name" value="IDH_IMDH"/>
    <property type="match status" value="1"/>
</dbReference>
<comment type="catalytic activity">
    <reaction evidence="9">
        <text>D-threo-isocitrate + NADP(+) = 2-oxoglutarate + CO2 + NADPH</text>
        <dbReference type="Rhea" id="RHEA:19629"/>
        <dbReference type="ChEBI" id="CHEBI:15562"/>
        <dbReference type="ChEBI" id="CHEBI:16526"/>
        <dbReference type="ChEBI" id="CHEBI:16810"/>
        <dbReference type="ChEBI" id="CHEBI:57783"/>
        <dbReference type="ChEBI" id="CHEBI:58349"/>
        <dbReference type="EC" id="1.1.1.42"/>
    </reaction>
</comment>
<dbReference type="SMART" id="SM01329">
    <property type="entry name" value="Iso_dh"/>
    <property type="match status" value="1"/>
</dbReference>
<evidence type="ECO:0000313" key="15">
    <source>
        <dbReference type="EMBL" id="WVZ14590.1"/>
    </source>
</evidence>
<evidence type="ECO:0000256" key="1">
    <source>
        <dbReference type="ARBA" id="ARBA00001936"/>
    </source>
</evidence>
<evidence type="ECO:0000256" key="4">
    <source>
        <dbReference type="ARBA" id="ARBA00022723"/>
    </source>
</evidence>
<evidence type="ECO:0000256" key="6">
    <source>
        <dbReference type="ARBA" id="ARBA00022857"/>
    </source>
</evidence>
<dbReference type="InterPro" id="IPR019818">
    <property type="entry name" value="IsoCit/isopropylmalate_DH_CS"/>
</dbReference>
<dbReference type="PANTHER" id="PTHR11822">
    <property type="entry name" value="NADP-SPECIFIC ISOCITRATE DEHYDROGENASE"/>
    <property type="match status" value="1"/>
</dbReference>
<dbReference type="NCBIfam" id="NF006156">
    <property type="entry name" value="PRK08299.1"/>
    <property type="match status" value="1"/>
</dbReference>
<comment type="similarity">
    <text evidence="2 9">Belongs to the isocitrate and isopropylmalate dehydrogenases family.</text>
</comment>
<feature type="binding site" evidence="13">
    <location>
        <position position="420"/>
    </location>
    <ligand>
        <name>NADP(+)</name>
        <dbReference type="ChEBI" id="CHEBI:58349"/>
    </ligand>
</feature>
<dbReference type="GO" id="GO:0005739">
    <property type="term" value="C:mitochondrion"/>
    <property type="evidence" value="ECO:0007669"/>
    <property type="project" value="TreeGrafter"/>
</dbReference>
<dbReference type="Proteomes" id="UP001374535">
    <property type="component" value="Chromosome 4"/>
</dbReference>
<comment type="cofactor">
    <cofactor evidence="9 12">
        <name>Mg(2+)</name>
        <dbReference type="ChEBI" id="CHEBI:18420"/>
    </cofactor>
    <cofactor evidence="9 12">
        <name>Mn(2+)</name>
        <dbReference type="ChEBI" id="CHEBI:29035"/>
    </cofactor>
    <text evidence="9 12">Binds 1 Mg(2+) or Mn(2+) ion per subunit.</text>
</comment>
<dbReference type="Pfam" id="PF00180">
    <property type="entry name" value="Iso_dh"/>
    <property type="match status" value="2"/>
</dbReference>
<keyword evidence="6 9" id="KW-0521">NADP</keyword>
<keyword evidence="8 9" id="KW-0464">Manganese</keyword>
<keyword evidence="16" id="KW-1185">Reference proteome</keyword>
<dbReference type="EMBL" id="CP144697">
    <property type="protein sequence ID" value="WVZ14590.1"/>
    <property type="molecule type" value="Genomic_DNA"/>
</dbReference>
<feature type="site" description="Critical for catalysis" evidence="10">
    <location>
        <position position="232"/>
    </location>
</feature>
<evidence type="ECO:0000313" key="16">
    <source>
        <dbReference type="Proteomes" id="UP001374535"/>
    </source>
</evidence>
<evidence type="ECO:0000256" key="7">
    <source>
        <dbReference type="ARBA" id="ARBA00023002"/>
    </source>
</evidence>
<evidence type="ECO:0000256" key="13">
    <source>
        <dbReference type="PIRSR" id="PIRSR000108-4"/>
    </source>
</evidence>
<dbReference type="EC" id="1.1.1.42" evidence="9"/>
<feature type="binding site" evidence="11">
    <location>
        <begin position="156"/>
        <end position="162"/>
    </location>
    <ligand>
        <name>D-threo-isocitrate</name>
        <dbReference type="ChEBI" id="CHEBI:15562"/>
    </ligand>
</feature>
<evidence type="ECO:0000256" key="10">
    <source>
        <dbReference type="PIRSR" id="PIRSR000108-1"/>
    </source>
</evidence>
<dbReference type="PANTHER" id="PTHR11822:SF5">
    <property type="entry name" value="ISOCITRATE DEHYDROGENASE [NADP], CHLOROPLASTIC_MITOCHONDRIAL"/>
    <property type="match status" value="1"/>
</dbReference>
<evidence type="ECO:0000256" key="11">
    <source>
        <dbReference type="PIRSR" id="PIRSR000108-2"/>
    </source>
</evidence>
<keyword evidence="3 9" id="KW-0816">Tricarboxylic acid cycle</keyword>
<reference evidence="15 16" key="1">
    <citation type="journal article" date="2023" name="Life. Sci Alliance">
        <title>Evolutionary insights into 3D genome organization and epigenetic landscape of Vigna mungo.</title>
        <authorList>
            <person name="Junaid A."/>
            <person name="Singh B."/>
            <person name="Bhatia S."/>
        </authorList>
    </citation>
    <scope>NUCLEOTIDE SEQUENCE [LARGE SCALE GENOMIC DNA]</scope>
    <source>
        <strain evidence="15">Urdbean</strain>
    </source>
</reference>
<accession>A0AAQ3NSL8</accession>
<dbReference type="AlphaFoldDB" id="A0AAQ3NSL8"/>
<dbReference type="GO" id="GO:0051287">
    <property type="term" value="F:NAD binding"/>
    <property type="evidence" value="ECO:0007669"/>
    <property type="project" value="InterPro"/>
</dbReference>
<evidence type="ECO:0000256" key="12">
    <source>
        <dbReference type="PIRSR" id="PIRSR000108-3"/>
    </source>
</evidence>
<dbReference type="GO" id="GO:0000287">
    <property type="term" value="F:magnesium ion binding"/>
    <property type="evidence" value="ECO:0007669"/>
    <property type="project" value="InterPro"/>
</dbReference>
<feature type="binding site" evidence="11">
    <location>
        <position position="202"/>
    </location>
    <ligand>
        <name>D-threo-isocitrate</name>
        <dbReference type="ChEBI" id="CHEBI:15562"/>
    </ligand>
</feature>
<feature type="binding site" evidence="12">
    <location>
        <position position="344"/>
    </location>
    <ligand>
        <name>Mn(2+)</name>
        <dbReference type="ChEBI" id="CHEBI:29035"/>
    </ligand>
</feature>
<dbReference type="GO" id="GO:0006099">
    <property type="term" value="P:tricarboxylic acid cycle"/>
    <property type="evidence" value="ECO:0007669"/>
    <property type="project" value="UniProtKB-KW"/>
</dbReference>
<organism evidence="15 16">
    <name type="scientific">Vigna mungo</name>
    <name type="common">Black gram</name>
    <name type="synonym">Phaseolus mungo</name>
    <dbReference type="NCBI Taxonomy" id="3915"/>
    <lineage>
        <taxon>Eukaryota</taxon>
        <taxon>Viridiplantae</taxon>
        <taxon>Streptophyta</taxon>
        <taxon>Embryophyta</taxon>
        <taxon>Tracheophyta</taxon>
        <taxon>Spermatophyta</taxon>
        <taxon>Magnoliopsida</taxon>
        <taxon>eudicotyledons</taxon>
        <taxon>Gunneridae</taxon>
        <taxon>Pentapetalae</taxon>
        <taxon>rosids</taxon>
        <taxon>fabids</taxon>
        <taxon>Fabales</taxon>
        <taxon>Fabaceae</taxon>
        <taxon>Papilionoideae</taxon>
        <taxon>50 kb inversion clade</taxon>
        <taxon>NPAAA clade</taxon>
        <taxon>indigoferoid/millettioid clade</taxon>
        <taxon>Phaseoleae</taxon>
        <taxon>Vigna</taxon>
    </lineage>
</organism>
<evidence type="ECO:0000259" key="14">
    <source>
        <dbReference type="SMART" id="SM01329"/>
    </source>
</evidence>
<evidence type="ECO:0000256" key="3">
    <source>
        <dbReference type="ARBA" id="ARBA00022532"/>
    </source>
</evidence>
<feature type="binding site" evidence="11">
    <location>
        <position position="139"/>
    </location>
    <ligand>
        <name>D-threo-isocitrate</name>
        <dbReference type="ChEBI" id="CHEBI:15562"/>
    </ligand>
</feature>
<feature type="site" description="Critical for catalysis" evidence="10">
    <location>
        <position position="304"/>
    </location>
</feature>
<feature type="binding site" evidence="13">
    <location>
        <begin position="137"/>
        <end position="139"/>
    </location>
    <ligand>
        <name>NADP(+)</name>
        <dbReference type="ChEBI" id="CHEBI:58349"/>
    </ligand>
</feature>
<feature type="binding site" evidence="13">
    <location>
        <position position="352"/>
    </location>
    <ligand>
        <name>NADP(+)</name>
        <dbReference type="ChEBI" id="CHEBI:58349"/>
    </ligand>
</feature>
<proteinExistence type="inferred from homology"/>
<sequence length="507" mass="57383">MLRAAALRLSAIITMLSSTSLRNPNFLISSTSTSLFRSRLLPSHTLSFCNRLSLRCYAARAAFDRLPVLNPIVEMDGDEMTRIIWSMIKDKLIFPYLDLNIKYFDLGLQNRDATDDKVTVESAEATLKYNVAVKCATITPDEARVKEFGLKSMWRSPNGTIRNILNEFRSLIACFGDMYQFTLSFFNCQEREIPIDQGTVFREPIICRNIPRIIPGWKKPICIGRHAFGDQYRATDAIIGGPGKLKLVFVPENGDATTELEVYNFKGPGVALAMYNVDESIRAFAESSMALAFAKKWPLYLSTKNTILKKYDGRFKDIFQEVYEERWKMKFEEHSIWYEHRLIDDMVAYAVKSEGGYVWACKNYDGDVQSDLLAQGFGSLGLMTSVLLSSDGKTLEAEAAHGTVTRHFRLHQKGQETSTNSIASIYAWTRGLEHRAKLDNNEKLLDFTKKLEAACVETVESGKMTKDLAILIHGPKVSREFYLNTEEFIDAVAHNLETKLQDPVGVV</sequence>
<gene>
    <name evidence="15" type="ORF">V8G54_012156</name>
</gene>
<keyword evidence="7 9" id="KW-0560">Oxidoreductase</keyword>
<dbReference type="GO" id="GO:0004450">
    <property type="term" value="F:isocitrate dehydrogenase (NADP+) activity"/>
    <property type="evidence" value="ECO:0007669"/>
    <property type="project" value="UniProtKB-EC"/>
</dbReference>
<keyword evidence="4 9" id="KW-0479">Metal-binding</keyword>
<feature type="binding site" evidence="11">
    <location>
        <position position="225"/>
    </location>
    <ligand>
        <name>D-threo-isocitrate</name>
        <dbReference type="ChEBI" id="CHEBI:15562"/>
    </ligand>
</feature>
<dbReference type="GO" id="GO:0006739">
    <property type="term" value="P:NADP+ metabolic process"/>
    <property type="evidence" value="ECO:0007669"/>
    <property type="project" value="TreeGrafter"/>
</dbReference>
<feature type="binding site" evidence="13">
    <location>
        <begin position="402"/>
        <end position="407"/>
    </location>
    <ligand>
        <name>NADP(+)</name>
        <dbReference type="ChEBI" id="CHEBI:58349"/>
    </ligand>
</feature>
<evidence type="ECO:0000256" key="8">
    <source>
        <dbReference type="ARBA" id="ARBA00023211"/>
    </source>
</evidence>
<dbReference type="InterPro" id="IPR024084">
    <property type="entry name" value="IsoPropMal-DH-like_dom"/>
</dbReference>
<feature type="binding site" evidence="12">
    <location>
        <position position="367"/>
    </location>
    <ligand>
        <name>Mn(2+)</name>
        <dbReference type="ChEBI" id="CHEBI:29035"/>
    </ligand>
</feature>
<comment type="cofactor">
    <cofactor evidence="1">
        <name>Mn(2+)</name>
        <dbReference type="ChEBI" id="CHEBI:29035"/>
    </cofactor>
</comment>
<evidence type="ECO:0000256" key="2">
    <source>
        <dbReference type="ARBA" id="ARBA00007769"/>
    </source>
</evidence>
<evidence type="ECO:0000256" key="5">
    <source>
        <dbReference type="ARBA" id="ARBA00022842"/>
    </source>
</evidence>
<dbReference type="InterPro" id="IPR004790">
    <property type="entry name" value="Isocitrate_DH_NADP"/>
</dbReference>
<feature type="domain" description="Isopropylmalate dehydrogenase-like" evidence="14">
    <location>
        <begin position="71"/>
        <end position="492"/>
    </location>
</feature>
<keyword evidence="5 9" id="KW-0460">Magnesium</keyword>
<feature type="binding site" evidence="13">
    <location>
        <position position="144"/>
    </location>
    <ligand>
        <name>NADP(+)</name>
        <dbReference type="ChEBI" id="CHEBI:58349"/>
    </ligand>
</feature>
<dbReference type="NCBIfam" id="TIGR00127">
    <property type="entry name" value="nadp_idh_euk"/>
    <property type="match status" value="1"/>
</dbReference>
<dbReference type="Gene3D" id="3.40.718.10">
    <property type="entry name" value="Isopropylmalate Dehydrogenase"/>
    <property type="match status" value="1"/>
</dbReference>
<dbReference type="GO" id="GO:0006102">
    <property type="term" value="P:isocitrate metabolic process"/>
    <property type="evidence" value="ECO:0007669"/>
    <property type="project" value="InterPro"/>
</dbReference>
<dbReference type="SUPFAM" id="SSF53659">
    <property type="entry name" value="Isocitrate/Isopropylmalate dehydrogenase-like"/>
    <property type="match status" value="2"/>
</dbReference>